<dbReference type="Proteomes" id="UP000799766">
    <property type="component" value="Unassembled WGS sequence"/>
</dbReference>
<proteinExistence type="predicted"/>
<name>A0A6A6P2A7_9PEZI</name>
<keyword evidence="2" id="KW-1185">Reference proteome</keyword>
<sequence length="76" mass="8597">MDDFGCNVSQCGPRKRLSISTTDLRRKAGSHPLNLSLMKLLAFSLTELKRNILVCSATSVLMRLRIWTLSRLADYL</sequence>
<evidence type="ECO:0000313" key="2">
    <source>
        <dbReference type="Proteomes" id="UP000799766"/>
    </source>
</evidence>
<evidence type="ECO:0000313" key="1">
    <source>
        <dbReference type="EMBL" id="KAF2458150.1"/>
    </source>
</evidence>
<accession>A0A6A6P2A7</accession>
<protein>
    <submittedName>
        <fullName evidence="1">Uncharacterized protein</fullName>
    </submittedName>
</protein>
<reference evidence="1" key="1">
    <citation type="journal article" date="2020" name="Stud. Mycol.">
        <title>101 Dothideomycetes genomes: a test case for predicting lifestyles and emergence of pathogens.</title>
        <authorList>
            <person name="Haridas S."/>
            <person name="Albert R."/>
            <person name="Binder M."/>
            <person name="Bloem J."/>
            <person name="Labutti K."/>
            <person name="Salamov A."/>
            <person name="Andreopoulos B."/>
            <person name="Baker S."/>
            <person name="Barry K."/>
            <person name="Bills G."/>
            <person name="Bluhm B."/>
            <person name="Cannon C."/>
            <person name="Castanera R."/>
            <person name="Culley D."/>
            <person name="Daum C."/>
            <person name="Ezra D."/>
            <person name="Gonzalez J."/>
            <person name="Henrissat B."/>
            <person name="Kuo A."/>
            <person name="Liang C."/>
            <person name="Lipzen A."/>
            <person name="Lutzoni F."/>
            <person name="Magnuson J."/>
            <person name="Mondo S."/>
            <person name="Nolan M."/>
            <person name="Ohm R."/>
            <person name="Pangilinan J."/>
            <person name="Park H.-J."/>
            <person name="Ramirez L."/>
            <person name="Alfaro M."/>
            <person name="Sun H."/>
            <person name="Tritt A."/>
            <person name="Yoshinaga Y."/>
            <person name="Zwiers L.-H."/>
            <person name="Turgeon B."/>
            <person name="Goodwin S."/>
            <person name="Spatafora J."/>
            <person name="Crous P."/>
            <person name="Grigoriev I."/>
        </authorList>
    </citation>
    <scope>NUCLEOTIDE SEQUENCE</scope>
    <source>
        <strain evidence="1">ATCC 16933</strain>
    </source>
</reference>
<dbReference type="AlphaFoldDB" id="A0A6A6P2A7"/>
<organism evidence="1 2">
    <name type="scientific">Lineolata rhizophorae</name>
    <dbReference type="NCBI Taxonomy" id="578093"/>
    <lineage>
        <taxon>Eukaryota</taxon>
        <taxon>Fungi</taxon>
        <taxon>Dikarya</taxon>
        <taxon>Ascomycota</taxon>
        <taxon>Pezizomycotina</taxon>
        <taxon>Dothideomycetes</taxon>
        <taxon>Dothideomycetes incertae sedis</taxon>
        <taxon>Lineolatales</taxon>
        <taxon>Lineolataceae</taxon>
        <taxon>Lineolata</taxon>
    </lineage>
</organism>
<dbReference type="EMBL" id="MU001678">
    <property type="protein sequence ID" value="KAF2458150.1"/>
    <property type="molecule type" value="Genomic_DNA"/>
</dbReference>
<gene>
    <name evidence="1" type="ORF">BDY21DRAFT_341663</name>
</gene>